<proteinExistence type="predicted"/>
<reference evidence="2" key="1">
    <citation type="submission" date="2024-05" db="EMBL/GenBank/DDBJ databases">
        <authorList>
            <person name="Cai S.Y."/>
            <person name="Jin L.M."/>
            <person name="Li H.R."/>
        </authorList>
    </citation>
    <scope>NUCLEOTIDE SEQUENCE</scope>
    <source>
        <strain evidence="2">A5-74</strain>
    </source>
</reference>
<accession>A0AAU8DJL7</accession>
<dbReference type="EMBL" id="CP159218">
    <property type="protein sequence ID" value="XCG62164.1"/>
    <property type="molecule type" value="Genomic_DNA"/>
</dbReference>
<dbReference type="PANTHER" id="PTHR33164">
    <property type="entry name" value="TRANSCRIPTIONAL REGULATOR, MARR FAMILY"/>
    <property type="match status" value="1"/>
</dbReference>
<dbReference type="Gene3D" id="1.10.10.10">
    <property type="entry name" value="Winged helix-like DNA-binding domain superfamily/Winged helix DNA-binding domain"/>
    <property type="match status" value="1"/>
</dbReference>
<dbReference type="Pfam" id="PF12802">
    <property type="entry name" value="MarR_2"/>
    <property type="match status" value="1"/>
</dbReference>
<feature type="domain" description="HTH marR-type" evidence="1">
    <location>
        <begin position="1"/>
        <end position="131"/>
    </location>
</feature>
<protein>
    <submittedName>
        <fullName evidence="2">MarR family transcriptional regulator</fullName>
    </submittedName>
</protein>
<dbReference type="SMART" id="SM00347">
    <property type="entry name" value="HTH_MARR"/>
    <property type="match status" value="1"/>
</dbReference>
<dbReference type="PROSITE" id="PS50995">
    <property type="entry name" value="HTH_MARR_2"/>
    <property type="match status" value="1"/>
</dbReference>
<dbReference type="InterPro" id="IPR036388">
    <property type="entry name" value="WH-like_DNA-bd_sf"/>
</dbReference>
<evidence type="ECO:0000259" key="1">
    <source>
        <dbReference type="PROSITE" id="PS50995"/>
    </source>
</evidence>
<dbReference type="InterPro" id="IPR036390">
    <property type="entry name" value="WH_DNA-bd_sf"/>
</dbReference>
<dbReference type="SUPFAM" id="SSF46785">
    <property type="entry name" value="Winged helix' DNA-binding domain"/>
    <property type="match status" value="1"/>
</dbReference>
<organism evidence="2">
    <name type="scientific">Nakamurella sp. A5-74</name>
    <dbReference type="NCBI Taxonomy" id="3158264"/>
    <lineage>
        <taxon>Bacteria</taxon>
        <taxon>Bacillati</taxon>
        <taxon>Actinomycetota</taxon>
        <taxon>Actinomycetes</taxon>
        <taxon>Nakamurellales</taxon>
        <taxon>Nakamurellaceae</taxon>
        <taxon>Nakamurella</taxon>
    </lineage>
</organism>
<sequence>MAASRVLVAISARSIAAVQDVADLLHIRALVVIAGRGSVSLSELAEFTDLHLTRASRLCVRLEAKGLIVRAQDPDNRRQLDLTLTTAGRHLVEGVMERRREALEQLLLRLRETMTLKQSAALIPALQAFAAAAGEPTDTDLWGMGWTNA</sequence>
<name>A0AAU8DJL7_9ACTN</name>
<dbReference type="GO" id="GO:0003700">
    <property type="term" value="F:DNA-binding transcription factor activity"/>
    <property type="evidence" value="ECO:0007669"/>
    <property type="project" value="InterPro"/>
</dbReference>
<evidence type="ECO:0000313" key="2">
    <source>
        <dbReference type="EMBL" id="XCG62164.1"/>
    </source>
</evidence>
<dbReference type="InterPro" id="IPR039422">
    <property type="entry name" value="MarR/SlyA-like"/>
</dbReference>
<gene>
    <name evidence="2" type="ORF">ABLG96_12850</name>
</gene>
<dbReference type="RefSeq" id="WP_353647779.1">
    <property type="nucleotide sequence ID" value="NZ_CP159218.1"/>
</dbReference>
<dbReference type="AlphaFoldDB" id="A0AAU8DJL7"/>
<dbReference type="GO" id="GO:0006950">
    <property type="term" value="P:response to stress"/>
    <property type="evidence" value="ECO:0007669"/>
    <property type="project" value="TreeGrafter"/>
</dbReference>
<dbReference type="PANTHER" id="PTHR33164:SF94">
    <property type="entry name" value="TRANSCRIPTIONAL REGULATORY PROTEIN-RELATED"/>
    <property type="match status" value="1"/>
</dbReference>
<dbReference type="InterPro" id="IPR000835">
    <property type="entry name" value="HTH_MarR-typ"/>
</dbReference>